<feature type="chain" id="PRO_5009018937" description="Lipopolysaccharide export system protein LptA" evidence="4">
    <location>
        <begin position="23"/>
        <end position="173"/>
    </location>
</feature>
<dbReference type="OrthoDB" id="9795964at2"/>
<dbReference type="Proteomes" id="UP000004263">
    <property type="component" value="Unassembled WGS sequence"/>
</dbReference>
<evidence type="ECO:0000313" key="7">
    <source>
        <dbReference type="EMBL" id="EAT11087.1"/>
    </source>
</evidence>
<keyword evidence="8" id="KW-1185">Reference proteome</keyword>
<dbReference type="HAMAP" id="MF_01914">
    <property type="entry name" value="LPS_assembly_LptA"/>
    <property type="match status" value="1"/>
</dbReference>
<accession>Q1MYM9</accession>
<evidence type="ECO:0000256" key="5">
    <source>
        <dbReference type="SAM" id="MobiDB-lite"/>
    </source>
</evidence>
<dbReference type="Gene3D" id="2.60.450.10">
    <property type="entry name" value="Lipopolysaccharide (LPS) transport protein A like domain"/>
    <property type="match status" value="1"/>
</dbReference>
<evidence type="ECO:0000313" key="8">
    <source>
        <dbReference type="Proteomes" id="UP000004263"/>
    </source>
</evidence>
<dbReference type="PANTHER" id="PTHR36504">
    <property type="entry name" value="LIPOPOLYSACCHARIDE EXPORT SYSTEM PROTEIN LPTA"/>
    <property type="match status" value="1"/>
</dbReference>
<comment type="subunit">
    <text evidence="4">Component of the lipopolysaccharide transport and assembly complex.</text>
</comment>
<feature type="compositionally biased region" description="Polar residues" evidence="5">
    <location>
        <begin position="161"/>
        <end position="173"/>
    </location>
</feature>
<reference evidence="7 8" key="1">
    <citation type="submission" date="2006-03" db="EMBL/GenBank/DDBJ databases">
        <authorList>
            <person name="Pinhassi J."/>
            <person name="Pedros-Alio C."/>
            <person name="Ferriera S."/>
            <person name="Johnson J."/>
            <person name="Kravitz S."/>
            <person name="Halpern A."/>
            <person name="Remington K."/>
            <person name="Beeson K."/>
            <person name="Tran B."/>
            <person name="Rogers Y.-H."/>
            <person name="Friedman R."/>
            <person name="Venter J.C."/>
        </authorList>
    </citation>
    <scope>NUCLEOTIDE SEQUENCE [LARGE SCALE GENOMIC DNA]</scope>
    <source>
        <strain evidence="7 8">RED65</strain>
    </source>
</reference>
<dbReference type="GO" id="GO:0017089">
    <property type="term" value="F:glycolipid transfer activity"/>
    <property type="evidence" value="ECO:0007669"/>
    <property type="project" value="TreeGrafter"/>
</dbReference>
<proteinExistence type="inferred from homology"/>
<dbReference type="GO" id="GO:0001530">
    <property type="term" value="F:lipopolysaccharide binding"/>
    <property type="evidence" value="ECO:0007669"/>
    <property type="project" value="InterPro"/>
</dbReference>
<dbReference type="InterPro" id="IPR005653">
    <property type="entry name" value="OstA-like_N"/>
</dbReference>
<comment type="subcellular location">
    <subcellularLocation>
        <location evidence="4">Periplasm</location>
    </subcellularLocation>
</comment>
<dbReference type="GO" id="GO:0015920">
    <property type="term" value="P:lipopolysaccharide transport"/>
    <property type="evidence" value="ECO:0007669"/>
    <property type="project" value="UniProtKB-UniRule"/>
</dbReference>
<dbReference type="InterPro" id="IPR014340">
    <property type="entry name" value="LptA"/>
</dbReference>
<feature type="domain" description="Organic solvent tolerance-like N-terminal" evidence="6">
    <location>
        <begin position="33"/>
        <end position="143"/>
    </location>
</feature>
<comment type="function">
    <text evidence="4">Involved in the assembly of lipopolysaccharide (LPS). Required for the translocation of LPS from the inner membrane to the outer membrane. May form a bridge between the inner membrane and the outer membrane, via interactions with LptC and LptD, thereby facilitating LPS transfer across the periplasm.</text>
</comment>
<evidence type="ECO:0000256" key="4">
    <source>
        <dbReference type="HAMAP-Rule" id="MF_01914"/>
    </source>
</evidence>
<gene>
    <name evidence="4" type="primary">lptA</name>
    <name evidence="7" type="ORF">RED65_07609</name>
</gene>
<dbReference type="EMBL" id="AAQH01000024">
    <property type="protein sequence ID" value="EAT11087.1"/>
    <property type="molecule type" value="Genomic_DNA"/>
</dbReference>
<evidence type="ECO:0000256" key="1">
    <source>
        <dbReference type="ARBA" id="ARBA00022448"/>
    </source>
</evidence>
<dbReference type="GO" id="GO:0009279">
    <property type="term" value="C:cell outer membrane"/>
    <property type="evidence" value="ECO:0007669"/>
    <property type="project" value="TreeGrafter"/>
</dbReference>
<protein>
    <recommendedName>
        <fullName evidence="4">Lipopolysaccharide export system protein LptA</fullName>
    </recommendedName>
</protein>
<evidence type="ECO:0000256" key="2">
    <source>
        <dbReference type="ARBA" id="ARBA00022729"/>
    </source>
</evidence>
<dbReference type="GO" id="GO:0043165">
    <property type="term" value="P:Gram-negative-bacterium-type cell outer membrane assembly"/>
    <property type="evidence" value="ECO:0007669"/>
    <property type="project" value="UniProtKB-UniRule"/>
</dbReference>
<dbReference type="GO" id="GO:0030288">
    <property type="term" value="C:outer membrane-bounded periplasmic space"/>
    <property type="evidence" value="ECO:0007669"/>
    <property type="project" value="TreeGrafter"/>
</dbReference>
<feature type="signal peptide" evidence="4">
    <location>
        <begin position="1"/>
        <end position="22"/>
    </location>
</feature>
<organism evidence="7 8">
    <name type="scientific">Bermanella marisrubri</name>
    <dbReference type="NCBI Taxonomy" id="207949"/>
    <lineage>
        <taxon>Bacteria</taxon>
        <taxon>Pseudomonadati</taxon>
        <taxon>Pseudomonadota</taxon>
        <taxon>Gammaproteobacteria</taxon>
        <taxon>Oceanospirillales</taxon>
        <taxon>Oceanospirillaceae</taxon>
        <taxon>Bermanella</taxon>
    </lineage>
</organism>
<name>Q1MYM9_9GAMM</name>
<keyword evidence="2 4" id="KW-0732">Signal</keyword>
<dbReference type="InterPro" id="IPR052037">
    <property type="entry name" value="LPS_export_LptA"/>
</dbReference>
<comment type="caution">
    <text evidence="7">The sequence shown here is derived from an EMBL/GenBank/DDBJ whole genome shotgun (WGS) entry which is preliminary data.</text>
</comment>
<dbReference type="PANTHER" id="PTHR36504:SF1">
    <property type="entry name" value="LIPOPOLYSACCHARIDE EXPORT SYSTEM PROTEIN LPTA"/>
    <property type="match status" value="1"/>
</dbReference>
<dbReference type="AlphaFoldDB" id="Q1MYM9"/>
<dbReference type="HOGENOM" id="CLU_095993_4_0_6"/>
<evidence type="ECO:0000259" key="6">
    <source>
        <dbReference type="Pfam" id="PF03968"/>
    </source>
</evidence>
<keyword evidence="3 4" id="KW-0574">Periplasm</keyword>
<feature type="region of interest" description="Disordered" evidence="5">
    <location>
        <begin position="148"/>
        <end position="173"/>
    </location>
</feature>
<dbReference type="STRING" id="207949.RED65_07609"/>
<keyword evidence="1 4" id="KW-0813">Transport</keyword>
<dbReference type="Pfam" id="PF03968">
    <property type="entry name" value="LptD_N"/>
    <property type="match status" value="1"/>
</dbReference>
<dbReference type="RefSeq" id="WP_007018957.1">
    <property type="nucleotide sequence ID" value="NZ_CH724119.1"/>
</dbReference>
<comment type="similarity">
    <text evidence="4">Belongs to the LptA family.</text>
</comment>
<dbReference type="NCBIfam" id="TIGR03002">
    <property type="entry name" value="outer_YhbN_LptA"/>
    <property type="match status" value="1"/>
</dbReference>
<sequence length="173" mass="19583" precursor="true">MIHPISNTLILVLSFWVAAVQALPEDTQQEIRIASDKAFLDKPKGELIYTGNVRLNQGSLKIEADKVTIIRDETGLKQVVAEGKPARYEQVLNQDQEKTKAYGETIIYLTKSKQLTLLKNAGLQKQGNEFSGERIVYLIDQQKVKAESPQEDQRIRMVIQPEQQKNSSESTKE</sequence>
<evidence type="ECO:0000256" key="3">
    <source>
        <dbReference type="ARBA" id="ARBA00022764"/>
    </source>
</evidence>